<keyword evidence="1" id="KW-1133">Transmembrane helix</keyword>
<protein>
    <submittedName>
        <fullName evidence="2">Uncharacterized protein</fullName>
    </submittedName>
</protein>
<organism evidence="2 3">
    <name type="scientific">Ruegeria halocynthiae</name>
    <dbReference type="NCBI Taxonomy" id="985054"/>
    <lineage>
        <taxon>Bacteria</taxon>
        <taxon>Pseudomonadati</taxon>
        <taxon>Pseudomonadota</taxon>
        <taxon>Alphaproteobacteria</taxon>
        <taxon>Rhodobacterales</taxon>
        <taxon>Roseobacteraceae</taxon>
        <taxon>Ruegeria</taxon>
    </lineage>
</organism>
<keyword evidence="1" id="KW-0812">Transmembrane</keyword>
<dbReference type="EMBL" id="FNNP01000018">
    <property type="protein sequence ID" value="SDX94042.1"/>
    <property type="molecule type" value="Genomic_DNA"/>
</dbReference>
<dbReference type="STRING" id="985054.SAMN05444358_1186"/>
<dbReference type="AlphaFoldDB" id="A0A1H3FSJ2"/>
<evidence type="ECO:0000256" key="1">
    <source>
        <dbReference type="SAM" id="Phobius"/>
    </source>
</evidence>
<keyword evidence="3" id="KW-1185">Reference proteome</keyword>
<proteinExistence type="predicted"/>
<accession>A0A1H3FSJ2</accession>
<feature type="transmembrane region" description="Helical" evidence="1">
    <location>
        <begin position="51"/>
        <end position="69"/>
    </location>
</feature>
<reference evidence="3" key="1">
    <citation type="submission" date="2016-10" db="EMBL/GenBank/DDBJ databases">
        <authorList>
            <person name="Varghese N."/>
            <person name="Submissions S."/>
        </authorList>
    </citation>
    <scope>NUCLEOTIDE SEQUENCE [LARGE SCALE GENOMIC DNA]</scope>
    <source>
        <strain evidence="3">DSM 27839</strain>
    </source>
</reference>
<sequence>MAESGSKTPDDTASEDSEALFFYVRGGGDTQSVDKAKPQPKNRSLEWFTDLLSSLIKTFAIFFLGYLLVQSVELDLKRAQLSADTAEKLKDYVIDLNSQDSVRDPARSKATALALGGFGSVAAYPLVQIVEHGNELQVGWGKLGLEHAGLIAQDGTCDVLVKVIDDPTSTFRWRTRKVAVETAGSVACPEAVEPVNRLSANLADVGVPPGEPMTNFNLAIKKALRQIERANQRAQPWWMLW</sequence>
<dbReference type="Proteomes" id="UP000183400">
    <property type="component" value="Unassembled WGS sequence"/>
</dbReference>
<evidence type="ECO:0000313" key="3">
    <source>
        <dbReference type="Proteomes" id="UP000183400"/>
    </source>
</evidence>
<evidence type="ECO:0000313" key="2">
    <source>
        <dbReference type="EMBL" id="SDX94042.1"/>
    </source>
</evidence>
<gene>
    <name evidence="2" type="ORF">SAMN05444358_1186</name>
</gene>
<dbReference type="RefSeq" id="WP_074739536.1">
    <property type="nucleotide sequence ID" value="NZ_FNNP01000018.1"/>
</dbReference>
<name>A0A1H3FSJ2_9RHOB</name>
<keyword evidence="1" id="KW-0472">Membrane</keyword>